<keyword evidence="1" id="KW-0813">Transport</keyword>
<dbReference type="STRING" id="448.Lery_2286"/>
<dbReference type="GO" id="GO:0009279">
    <property type="term" value="C:cell outer membrane"/>
    <property type="evidence" value="ECO:0007669"/>
    <property type="project" value="TreeGrafter"/>
</dbReference>
<gene>
    <name evidence="5" type="ORF">Lery_2286</name>
</gene>
<evidence type="ECO:0000256" key="1">
    <source>
        <dbReference type="ARBA" id="ARBA00022448"/>
    </source>
</evidence>
<dbReference type="NCBIfam" id="TIGR03002">
    <property type="entry name" value="outer_YhbN_LptA"/>
    <property type="match status" value="1"/>
</dbReference>
<dbReference type="InterPro" id="IPR005653">
    <property type="entry name" value="OstA-like_N"/>
</dbReference>
<proteinExistence type="predicted"/>
<accession>A0A0W0TEV3</accession>
<protein>
    <submittedName>
        <fullName evidence="5">OstA family protein</fullName>
    </submittedName>
</protein>
<dbReference type="GO" id="GO:0015920">
    <property type="term" value="P:lipopolysaccharide transport"/>
    <property type="evidence" value="ECO:0007669"/>
    <property type="project" value="InterPro"/>
</dbReference>
<dbReference type="GO" id="GO:0001530">
    <property type="term" value="F:lipopolysaccharide binding"/>
    <property type="evidence" value="ECO:0007669"/>
    <property type="project" value="InterPro"/>
</dbReference>
<dbReference type="PANTHER" id="PTHR36504">
    <property type="entry name" value="LIPOPOLYSACCHARIDE EXPORT SYSTEM PROTEIN LPTA"/>
    <property type="match status" value="1"/>
</dbReference>
<dbReference type="OrthoDB" id="5295619at2"/>
<evidence type="ECO:0000259" key="4">
    <source>
        <dbReference type="Pfam" id="PF03968"/>
    </source>
</evidence>
<evidence type="ECO:0000256" key="2">
    <source>
        <dbReference type="ARBA" id="ARBA00022729"/>
    </source>
</evidence>
<dbReference type="Proteomes" id="UP000054773">
    <property type="component" value="Unassembled WGS sequence"/>
</dbReference>
<sequence length="176" mass="19826">MHKSISFIAFGVFLLASQNLPAMPDDREKIMSLSADTADLSQETHRGEYQGHVELDQGTTHLRAARAVTEGNQQNKLVVAIAEGDKENQAHYWTQTALDKPLLHAYADSIRYYPDKHLIELIGNARVEQGNDSFSAPKIRYDTLKQHVLSQSDGKSRTLIVIHPEKKDVKKFEKTT</sequence>
<dbReference type="PANTHER" id="PTHR36504:SF1">
    <property type="entry name" value="LIPOPOLYSACCHARIDE EXPORT SYSTEM PROTEIN LPTA"/>
    <property type="match status" value="1"/>
</dbReference>
<evidence type="ECO:0000313" key="6">
    <source>
        <dbReference type="Proteomes" id="UP000054773"/>
    </source>
</evidence>
<evidence type="ECO:0000256" key="3">
    <source>
        <dbReference type="ARBA" id="ARBA00022764"/>
    </source>
</evidence>
<feature type="domain" description="Organic solvent tolerance-like N-terminal" evidence="4">
    <location>
        <begin position="34"/>
        <end position="146"/>
    </location>
</feature>
<dbReference type="Pfam" id="PF03968">
    <property type="entry name" value="LptD_N"/>
    <property type="match status" value="1"/>
</dbReference>
<dbReference type="InterPro" id="IPR014340">
    <property type="entry name" value="LptA"/>
</dbReference>
<dbReference type="AlphaFoldDB" id="A0A0W0TEV3"/>
<dbReference type="GO" id="GO:0017089">
    <property type="term" value="F:glycolipid transfer activity"/>
    <property type="evidence" value="ECO:0007669"/>
    <property type="project" value="TreeGrafter"/>
</dbReference>
<reference evidence="5 6" key="1">
    <citation type="submission" date="2015-11" db="EMBL/GenBank/DDBJ databases">
        <title>Genomic analysis of 38 Legionella species identifies large and diverse effector repertoires.</title>
        <authorList>
            <person name="Burstein D."/>
            <person name="Amaro F."/>
            <person name="Zusman T."/>
            <person name="Lifshitz Z."/>
            <person name="Cohen O."/>
            <person name="Gilbert J.A."/>
            <person name="Pupko T."/>
            <person name="Shuman H.A."/>
            <person name="Segal G."/>
        </authorList>
    </citation>
    <scope>NUCLEOTIDE SEQUENCE [LARGE SCALE GENOMIC DNA]</scope>
    <source>
        <strain evidence="5 6">SE-32A-C8</strain>
    </source>
</reference>
<keyword evidence="2" id="KW-0732">Signal</keyword>
<comment type="caution">
    <text evidence="5">The sequence shown here is derived from an EMBL/GenBank/DDBJ whole genome shotgun (WGS) entry which is preliminary data.</text>
</comment>
<organism evidence="5 6">
    <name type="scientific">Legionella erythra</name>
    <dbReference type="NCBI Taxonomy" id="448"/>
    <lineage>
        <taxon>Bacteria</taxon>
        <taxon>Pseudomonadati</taxon>
        <taxon>Pseudomonadota</taxon>
        <taxon>Gammaproteobacteria</taxon>
        <taxon>Legionellales</taxon>
        <taxon>Legionellaceae</taxon>
        <taxon>Legionella</taxon>
    </lineage>
</organism>
<dbReference type="EMBL" id="LNYA01000034">
    <property type="protein sequence ID" value="KTC94119.1"/>
    <property type="molecule type" value="Genomic_DNA"/>
</dbReference>
<dbReference type="Gene3D" id="2.60.450.10">
    <property type="entry name" value="Lipopolysaccharide (LPS) transport protein A like domain"/>
    <property type="match status" value="1"/>
</dbReference>
<evidence type="ECO:0000313" key="5">
    <source>
        <dbReference type="EMBL" id="KTC94119.1"/>
    </source>
</evidence>
<keyword evidence="3" id="KW-0574">Periplasm</keyword>
<keyword evidence="6" id="KW-1185">Reference proteome</keyword>
<name>A0A0W0TEV3_LEGER</name>
<dbReference type="PATRIC" id="fig|448.7.peg.2403"/>
<dbReference type="GO" id="GO:0030288">
    <property type="term" value="C:outer membrane-bounded periplasmic space"/>
    <property type="evidence" value="ECO:0007669"/>
    <property type="project" value="TreeGrafter"/>
</dbReference>
<dbReference type="InterPro" id="IPR052037">
    <property type="entry name" value="LPS_export_LptA"/>
</dbReference>